<dbReference type="CDD" id="cd05819">
    <property type="entry name" value="NHL"/>
    <property type="match status" value="1"/>
</dbReference>
<name>A0A821CJR1_9BILA</name>
<dbReference type="SUPFAM" id="SSF101898">
    <property type="entry name" value="NHL repeat"/>
    <property type="match status" value="1"/>
</dbReference>
<sequence>MDDQRCIYVSDNEKQEVRRYRMEGDTKSGDLLAGGHGKGSGLNQINAPLFIFVDQQHAVYVSDHLNHRVTKWNKNATVGIVVAGGQGKGVALTQLSHPEGLFVDESSTLYVAESRNHRVTRWPQGATQGTAIIGVDTQINWPVGLSFDRQGNIYVAESVSINSPIVDILNGLLGKFCDDESLSFDIGFIVESLITRC</sequence>
<dbReference type="GO" id="GO:0005576">
    <property type="term" value="C:extracellular region"/>
    <property type="evidence" value="ECO:0007669"/>
    <property type="project" value="TreeGrafter"/>
</dbReference>
<evidence type="ECO:0000256" key="2">
    <source>
        <dbReference type="ARBA" id="ARBA00023180"/>
    </source>
</evidence>
<protein>
    <submittedName>
        <fullName evidence="3">Uncharacterized protein</fullName>
    </submittedName>
</protein>
<dbReference type="InterPro" id="IPR011042">
    <property type="entry name" value="6-blade_b-propeller_TolB-like"/>
</dbReference>
<keyword evidence="1" id="KW-0732">Signal</keyword>
<reference evidence="3" key="1">
    <citation type="submission" date="2021-02" db="EMBL/GenBank/DDBJ databases">
        <authorList>
            <person name="Nowell W R."/>
        </authorList>
    </citation>
    <scope>NUCLEOTIDE SEQUENCE</scope>
</reference>
<proteinExistence type="predicted"/>
<evidence type="ECO:0000313" key="3">
    <source>
        <dbReference type="EMBL" id="CAF4610996.1"/>
    </source>
</evidence>
<dbReference type="EMBL" id="CAJOBQ010003575">
    <property type="protein sequence ID" value="CAF4610996.1"/>
    <property type="molecule type" value="Genomic_DNA"/>
</dbReference>
<dbReference type="Proteomes" id="UP000663862">
    <property type="component" value="Unassembled WGS sequence"/>
</dbReference>
<keyword evidence="2" id="KW-0325">Glycoprotein</keyword>
<evidence type="ECO:0000256" key="1">
    <source>
        <dbReference type="ARBA" id="ARBA00022729"/>
    </source>
</evidence>
<dbReference type="PANTHER" id="PTHR10680">
    <property type="entry name" value="PEPTIDYL-GLYCINE ALPHA-AMIDATING MONOOXYGENASE"/>
    <property type="match status" value="1"/>
</dbReference>
<organism evidence="3 4">
    <name type="scientific">Rotaria socialis</name>
    <dbReference type="NCBI Taxonomy" id="392032"/>
    <lineage>
        <taxon>Eukaryota</taxon>
        <taxon>Metazoa</taxon>
        <taxon>Spiralia</taxon>
        <taxon>Gnathifera</taxon>
        <taxon>Rotifera</taxon>
        <taxon>Eurotatoria</taxon>
        <taxon>Bdelloidea</taxon>
        <taxon>Philodinida</taxon>
        <taxon>Philodinidae</taxon>
        <taxon>Rotaria</taxon>
    </lineage>
</organism>
<dbReference type="AlphaFoldDB" id="A0A821CJR1"/>
<dbReference type="PANTHER" id="PTHR10680:SF14">
    <property type="entry name" value="PEPTIDYL-GLYCINE ALPHA-AMIDATING MONOOXYGENASE"/>
    <property type="match status" value="1"/>
</dbReference>
<comment type="caution">
    <text evidence="3">The sequence shown here is derived from an EMBL/GenBank/DDBJ whole genome shotgun (WGS) entry which is preliminary data.</text>
</comment>
<gene>
    <name evidence="3" type="ORF">TSG867_LOCUS28436</name>
</gene>
<accession>A0A821CJR1</accession>
<evidence type="ECO:0000313" key="4">
    <source>
        <dbReference type="Proteomes" id="UP000663862"/>
    </source>
</evidence>
<dbReference type="Gene3D" id="2.120.10.30">
    <property type="entry name" value="TolB, C-terminal domain"/>
    <property type="match status" value="1"/>
</dbReference>